<evidence type="ECO:0000256" key="5">
    <source>
        <dbReference type="ARBA" id="ARBA00016185"/>
    </source>
</evidence>
<comment type="caution">
    <text evidence="12">The sequence shown here is derived from an EMBL/GenBank/DDBJ whole genome shotgun (WGS) entry which is preliminary data.</text>
</comment>
<evidence type="ECO:0000256" key="7">
    <source>
        <dbReference type="ARBA" id="ARBA00022573"/>
    </source>
</evidence>
<proteinExistence type="inferred from homology"/>
<dbReference type="EMBL" id="JAGGMV010000004">
    <property type="protein sequence ID" value="MBP2201996.1"/>
    <property type="molecule type" value="Genomic_DNA"/>
</dbReference>
<evidence type="ECO:0000256" key="10">
    <source>
        <dbReference type="ARBA" id="ARBA00023136"/>
    </source>
</evidence>
<gene>
    <name evidence="11" type="primary">cobD</name>
    <name evidence="12" type="ORF">J3E07_001436</name>
</gene>
<comment type="function">
    <text evidence="1 11">Converts cobyric acid to cobinamide by the addition of aminopropanol on the F carboxylic group.</text>
</comment>
<keyword evidence="6 11" id="KW-1003">Cell membrane</keyword>
<dbReference type="GO" id="GO:0005886">
    <property type="term" value="C:plasma membrane"/>
    <property type="evidence" value="ECO:0007669"/>
    <property type="project" value="UniProtKB-SubCell"/>
</dbReference>
<keyword evidence="10 11" id="KW-0472">Membrane</keyword>
<feature type="transmembrane region" description="Helical" evidence="11">
    <location>
        <begin position="288"/>
        <end position="306"/>
    </location>
</feature>
<keyword evidence="9 11" id="KW-1133">Transmembrane helix</keyword>
<reference evidence="12" key="1">
    <citation type="submission" date="2021-03" db="EMBL/GenBank/DDBJ databases">
        <title>Genomic Encyclopedia of Type Strains, Phase IV (KMG-V): Genome sequencing to study the core and pangenomes of soil and plant-associated prokaryotes.</title>
        <authorList>
            <person name="Whitman W."/>
        </authorList>
    </citation>
    <scope>NUCLEOTIDE SEQUENCE</scope>
    <source>
        <strain evidence="12">C4</strain>
    </source>
</reference>
<evidence type="ECO:0000256" key="6">
    <source>
        <dbReference type="ARBA" id="ARBA00022475"/>
    </source>
</evidence>
<name>A0A8J7RN80_METVO</name>
<sequence>MINPFVLLVADLIDRTFGELPEKVHPVVIIGNMISKIQDIIPSSNSKNPKSDLIKGMVLNLSIIFALLIVCSIVDYILNFLPSFLKLIGQSIIISTVIGHKSLIEFSKAPLEYIKNNDFEGARKSVQHIVSRNTSELGEKHIISAGIESSSENITDSIIAPLFYAIFFGISGAVVYRAINTMDAMLGYKNEKYNYYGRFSAYMDDIANFLPSRIAGLILAISAPFYGGNILNGLKGYIYQGHKTPSPNSGYTMAVLANALNMQLEKIGYYKLGTGEITLKKGYQSLKAIDCTTFGFLIIYGIFYVLI</sequence>
<comment type="caution">
    <text evidence="11">Lacks conserved residue(s) required for the propagation of feature annotation.</text>
</comment>
<keyword evidence="8 11" id="KW-0812">Transmembrane</keyword>
<accession>A0A8J7RN80</accession>
<dbReference type="PANTHER" id="PTHR34308">
    <property type="entry name" value="COBALAMIN BIOSYNTHESIS PROTEIN CBIB"/>
    <property type="match status" value="1"/>
</dbReference>
<organism evidence="12 13">
    <name type="scientific">Methanococcus voltae</name>
    <dbReference type="NCBI Taxonomy" id="2188"/>
    <lineage>
        <taxon>Archaea</taxon>
        <taxon>Methanobacteriati</taxon>
        <taxon>Methanobacteriota</taxon>
        <taxon>Methanomada group</taxon>
        <taxon>Methanococci</taxon>
        <taxon>Methanococcales</taxon>
        <taxon>Methanococcaceae</taxon>
        <taxon>Methanococcus</taxon>
    </lineage>
</organism>
<dbReference type="GO" id="GO:0015420">
    <property type="term" value="F:ABC-type vitamin B12 transporter activity"/>
    <property type="evidence" value="ECO:0007669"/>
    <property type="project" value="UniProtKB-UniRule"/>
</dbReference>
<evidence type="ECO:0000256" key="3">
    <source>
        <dbReference type="ARBA" id="ARBA00004953"/>
    </source>
</evidence>
<comment type="similarity">
    <text evidence="4 11">Belongs to the CobD/CbiB family.</text>
</comment>
<dbReference type="RefSeq" id="WP_209591512.1">
    <property type="nucleotide sequence ID" value="NZ_JAGGMV010000004.1"/>
</dbReference>
<dbReference type="InterPro" id="IPR004485">
    <property type="entry name" value="Cobalamin_biosynth_CobD/CbiB"/>
</dbReference>
<keyword evidence="7 11" id="KW-0169">Cobalamin biosynthesis</keyword>
<evidence type="ECO:0000256" key="11">
    <source>
        <dbReference type="HAMAP-Rule" id="MF_00024"/>
    </source>
</evidence>
<evidence type="ECO:0000256" key="9">
    <source>
        <dbReference type="ARBA" id="ARBA00022989"/>
    </source>
</evidence>
<evidence type="ECO:0000256" key="2">
    <source>
        <dbReference type="ARBA" id="ARBA00004651"/>
    </source>
</evidence>
<comment type="pathway">
    <text evidence="3 11">Cofactor biosynthesis; adenosylcobalamin biosynthesis.</text>
</comment>
<feature type="transmembrane region" description="Helical" evidence="11">
    <location>
        <begin position="57"/>
        <end position="78"/>
    </location>
</feature>
<dbReference type="PANTHER" id="PTHR34308:SF1">
    <property type="entry name" value="COBALAMIN BIOSYNTHESIS PROTEIN CBIB"/>
    <property type="match status" value="1"/>
</dbReference>
<dbReference type="GO" id="GO:0016874">
    <property type="term" value="F:ligase activity"/>
    <property type="evidence" value="ECO:0007669"/>
    <property type="project" value="UniProtKB-KW"/>
</dbReference>
<evidence type="ECO:0000256" key="8">
    <source>
        <dbReference type="ARBA" id="ARBA00022692"/>
    </source>
</evidence>
<dbReference type="NCBIfam" id="NF002281">
    <property type="entry name" value="PRK01209.2-5"/>
    <property type="match status" value="1"/>
</dbReference>
<evidence type="ECO:0000256" key="4">
    <source>
        <dbReference type="ARBA" id="ARBA00006263"/>
    </source>
</evidence>
<dbReference type="Proteomes" id="UP000740329">
    <property type="component" value="Unassembled WGS sequence"/>
</dbReference>
<dbReference type="GO" id="GO:0048472">
    <property type="term" value="F:threonine-phosphate decarboxylase activity"/>
    <property type="evidence" value="ECO:0007669"/>
    <property type="project" value="InterPro"/>
</dbReference>
<dbReference type="AlphaFoldDB" id="A0A8J7RN80"/>
<dbReference type="NCBIfam" id="TIGR00380">
    <property type="entry name" value="cobal_cbiB"/>
    <property type="match status" value="1"/>
</dbReference>
<evidence type="ECO:0000256" key="1">
    <source>
        <dbReference type="ARBA" id="ARBA00003384"/>
    </source>
</evidence>
<dbReference type="UniPathway" id="UPA00148"/>
<evidence type="ECO:0000313" key="12">
    <source>
        <dbReference type="EMBL" id="MBP2201996.1"/>
    </source>
</evidence>
<protein>
    <recommendedName>
        <fullName evidence="5 11">Probable cobalamin biosynthesis protein CobD</fullName>
    </recommendedName>
</protein>
<dbReference type="GO" id="GO:0009236">
    <property type="term" value="P:cobalamin biosynthetic process"/>
    <property type="evidence" value="ECO:0007669"/>
    <property type="project" value="UniProtKB-UniRule"/>
</dbReference>
<feature type="transmembrane region" description="Helical" evidence="11">
    <location>
        <begin position="158"/>
        <end position="179"/>
    </location>
</feature>
<evidence type="ECO:0000313" key="13">
    <source>
        <dbReference type="Proteomes" id="UP000740329"/>
    </source>
</evidence>
<keyword evidence="12" id="KW-0436">Ligase</keyword>
<comment type="subcellular location">
    <subcellularLocation>
        <location evidence="2 11">Cell membrane</location>
        <topology evidence="2 11">Multi-pass membrane protein</topology>
    </subcellularLocation>
</comment>
<dbReference type="HAMAP" id="MF_00024">
    <property type="entry name" value="CobD_CbiB"/>
    <property type="match status" value="1"/>
</dbReference>
<dbReference type="Pfam" id="PF03186">
    <property type="entry name" value="CobD_Cbib"/>
    <property type="match status" value="1"/>
</dbReference>